<keyword evidence="2" id="KW-0812">Transmembrane</keyword>
<sequence>MHGMTTVTGEPRADAPTAPPSYEIHRAPEPPSRPGRRRRALALTAGGLALALLTGLGTYFALGALDDGGKEGGKKEPAAREPVEKEKPDAGGAEAAPEPSASRKGPAPAPGGGLPKEFLGAWQANAEGKEAARRFEIVQGDEGDVVAQVHTVFKGGVCTADAVLRAYDRATGRMTVESQNVQGLPPDTRCTSAGRQTLRPAGDDSLDWRRGKGGADSGRTLDRVSDAARPVPLELLRGEWESDDNPPEGKALMQFEQGRTGTATVDLKVESGGQALCKWRATLGAANGKVLAYSPLDEQKLGNGRKCQDRGDTSFEVRVRSDEEIVVTYLGSEDETRYTRSG</sequence>
<evidence type="ECO:0000256" key="2">
    <source>
        <dbReference type="SAM" id="Phobius"/>
    </source>
</evidence>
<evidence type="ECO:0008006" key="5">
    <source>
        <dbReference type="Google" id="ProtNLM"/>
    </source>
</evidence>
<accession>A0ABP5I7B4</accession>
<evidence type="ECO:0000313" key="3">
    <source>
        <dbReference type="EMBL" id="GAA2095380.1"/>
    </source>
</evidence>
<comment type="caution">
    <text evidence="3">The sequence shown here is derived from an EMBL/GenBank/DDBJ whole genome shotgun (WGS) entry which is preliminary data.</text>
</comment>
<evidence type="ECO:0000256" key="1">
    <source>
        <dbReference type="SAM" id="MobiDB-lite"/>
    </source>
</evidence>
<dbReference type="EMBL" id="BAAAPE010000016">
    <property type="protein sequence ID" value="GAA2095380.1"/>
    <property type="molecule type" value="Genomic_DNA"/>
</dbReference>
<protein>
    <recommendedName>
        <fullName evidence="5">Serine/threonine protein kinase</fullName>
    </recommendedName>
</protein>
<dbReference type="Proteomes" id="UP001500016">
    <property type="component" value="Unassembled WGS sequence"/>
</dbReference>
<proteinExistence type="predicted"/>
<organism evidence="3 4">
    <name type="scientific">Streptomyces albiaxialis</name>
    <dbReference type="NCBI Taxonomy" id="329523"/>
    <lineage>
        <taxon>Bacteria</taxon>
        <taxon>Bacillati</taxon>
        <taxon>Actinomycetota</taxon>
        <taxon>Actinomycetes</taxon>
        <taxon>Kitasatosporales</taxon>
        <taxon>Streptomycetaceae</taxon>
        <taxon>Streptomyces</taxon>
    </lineage>
</organism>
<feature type="transmembrane region" description="Helical" evidence="2">
    <location>
        <begin position="40"/>
        <end position="62"/>
    </location>
</feature>
<gene>
    <name evidence="3" type="ORF">GCM10009801_64120</name>
</gene>
<keyword evidence="2" id="KW-1133">Transmembrane helix</keyword>
<reference evidence="4" key="1">
    <citation type="journal article" date="2019" name="Int. J. Syst. Evol. Microbiol.">
        <title>The Global Catalogue of Microorganisms (GCM) 10K type strain sequencing project: providing services to taxonomists for standard genome sequencing and annotation.</title>
        <authorList>
            <consortium name="The Broad Institute Genomics Platform"/>
            <consortium name="The Broad Institute Genome Sequencing Center for Infectious Disease"/>
            <person name="Wu L."/>
            <person name="Ma J."/>
        </authorList>
    </citation>
    <scope>NUCLEOTIDE SEQUENCE [LARGE SCALE GENOMIC DNA]</scope>
    <source>
        <strain evidence="4">JCM 15478</strain>
    </source>
</reference>
<evidence type="ECO:0000313" key="4">
    <source>
        <dbReference type="Proteomes" id="UP001500016"/>
    </source>
</evidence>
<feature type="compositionally biased region" description="Low complexity" evidence="1">
    <location>
        <begin position="90"/>
        <end position="106"/>
    </location>
</feature>
<name>A0ABP5I7B4_9ACTN</name>
<feature type="region of interest" description="Disordered" evidence="1">
    <location>
        <begin position="199"/>
        <end position="221"/>
    </location>
</feature>
<feature type="region of interest" description="Disordered" evidence="1">
    <location>
        <begin position="64"/>
        <end position="125"/>
    </location>
</feature>
<keyword evidence="2" id="KW-0472">Membrane</keyword>
<keyword evidence="4" id="KW-1185">Reference proteome</keyword>
<feature type="region of interest" description="Disordered" evidence="1">
    <location>
        <begin position="1"/>
        <end position="39"/>
    </location>
</feature>
<feature type="compositionally biased region" description="Basic and acidic residues" evidence="1">
    <location>
        <begin position="67"/>
        <end position="89"/>
    </location>
</feature>